<accession>A0A3E0WZC8</accession>
<evidence type="ECO:0000313" key="2">
    <source>
        <dbReference type="Proteomes" id="UP000256763"/>
    </source>
</evidence>
<proteinExistence type="predicted"/>
<keyword evidence="2" id="KW-1185">Reference proteome</keyword>
<organism evidence="1 2">
    <name type="scientific">Alkalilimnicola ehrlichii</name>
    <dbReference type="NCBI Taxonomy" id="351052"/>
    <lineage>
        <taxon>Bacteria</taxon>
        <taxon>Pseudomonadati</taxon>
        <taxon>Pseudomonadota</taxon>
        <taxon>Gammaproteobacteria</taxon>
        <taxon>Chromatiales</taxon>
        <taxon>Ectothiorhodospiraceae</taxon>
        <taxon>Alkalilimnicola</taxon>
    </lineage>
</organism>
<dbReference type="Proteomes" id="UP000256763">
    <property type="component" value="Unassembled WGS sequence"/>
</dbReference>
<dbReference type="EMBL" id="NFZW01000007">
    <property type="protein sequence ID" value="RFA37376.1"/>
    <property type="molecule type" value="Genomic_DNA"/>
</dbReference>
<reference evidence="2" key="1">
    <citation type="submission" date="2017-05" db="EMBL/GenBank/DDBJ databases">
        <authorList>
            <person name="Sharma S."/>
            <person name="Sidhu C."/>
            <person name="Pinnaka A.K."/>
        </authorList>
    </citation>
    <scope>NUCLEOTIDE SEQUENCE [LARGE SCALE GENOMIC DNA]</scope>
    <source>
        <strain evidence="2">AK93</strain>
    </source>
</reference>
<protein>
    <submittedName>
        <fullName evidence="1">Uncharacterized protein</fullName>
    </submittedName>
</protein>
<name>A0A3E0WZC8_9GAMM</name>
<evidence type="ECO:0000313" key="1">
    <source>
        <dbReference type="EMBL" id="RFA37376.1"/>
    </source>
</evidence>
<sequence length="60" mass="6593">MPKLIKKIRNRRQITADSTLQGFVVTPIPVVQAGHDNTASPTIRSADQPLVGNINRTEAR</sequence>
<dbReference type="AlphaFoldDB" id="A0A3E0WZC8"/>
<comment type="caution">
    <text evidence="1">The sequence shown here is derived from an EMBL/GenBank/DDBJ whole genome shotgun (WGS) entry which is preliminary data.</text>
</comment>
<gene>
    <name evidence="1" type="ORF">CAL65_08715</name>
</gene>